<dbReference type="STRING" id="33114.A0A2G2W600"/>
<organism evidence="7 8">
    <name type="scientific">Capsicum baccatum</name>
    <name type="common">Peruvian pepper</name>
    <dbReference type="NCBI Taxonomy" id="33114"/>
    <lineage>
        <taxon>Eukaryota</taxon>
        <taxon>Viridiplantae</taxon>
        <taxon>Streptophyta</taxon>
        <taxon>Embryophyta</taxon>
        <taxon>Tracheophyta</taxon>
        <taxon>Spermatophyta</taxon>
        <taxon>Magnoliopsida</taxon>
        <taxon>eudicotyledons</taxon>
        <taxon>Gunneridae</taxon>
        <taxon>Pentapetalae</taxon>
        <taxon>asterids</taxon>
        <taxon>lamiids</taxon>
        <taxon>Solanales</taxon>
        <taxon>Solanaceae</taxon>
        <taxon>Solanoideae</taxon>
        <taxon>Capsiceae</taxon>
        <taxon>Capsicum</taxon>
    </lineage>
</organism>
<evidence type="ECO:0000259" key="6">
    <source>
        <dbReference type="PROSITE" id="PS50011"/>
    </source>
</evidence>
<reference evidence="7 8" key="1">
    <citation type="journal article" date="2017" name="Genome Biol.">
        <title>New reference genome sequences of hot pepper reveal the massive evolution of plant disease-resistance genes by retroduplication.</title>
        <authorList>
            <person name="Kim S."/>
            <person name="Park J."/>
            <person name="Yeom S.I."/>
            <person name="Kim Y.M."/>
            <person name="Seo E."/>
            <person name="Kim K.T."/>
            <person name="Kim M.S."/>
            <person name="Lee J.M."/>
            <person name="Cheong K."/>
            <person name="Shin H.S."/>
            <person name="Kim S.B."/>
            <person name="Han K."/>
            <person name="Lee J."/>
            <person name="Park M."/>
            <person name="Lee H.A."/>
            <person name="Lee H.Y."/>
            <person name="Lee Y."/>
            <person name="Oh S."/>
            <person name="Lee J.H."/>
            <person name="Choi E."/>
            <person name="Choi E."/>
            <person name="Lee S.E."/>
            <person name="Jeon J."/>
            <person name="Kim H."/>
            <person name="Choi G."/>
            <person name="Song H."/>
            <person name="Lee J."/>
            <person name="Lee S.C."/>
            <person name="Kwon J.K."/>
            <person name="Lee H.Y."/>
            <person name="Koo N."/>
            <person name="Hong Y."/>
            <person name="Kim R.W."/>
            <person name="Kang W.H."/>
            <person name="Huh J.H."/>
            <person name="Kang B.C."/>
            <person name="Yang T.J."/>
            <person name="Lee Y.H."/>
            <person name="Bennetzen J.L."/>
            <person name="Choi D."/>
        </authorList>
    </citation>
    <scope>NUCLEOTIDE SEQUENCE [LARGE SCALE GENOMIC DNA]</scope>
    <source>
        <strain evidence="8">cv. PBC81</strain>
    </source>
</reference>
<dbReference type="EMBL" id="MLFT02000008">
    <property type="protein sequence ID" value="PHT40652.1"/>
    <property type="molecule type" value="Genomic_DNA"/>
</dbReference>
<feature type="binding site" evidence="4">
    <location>
        <position position="119"/>
    </location>
    <ligand>
        <name>ATP</name>
        <dbReference type="ChEBI" id="CHEBI:30616"/>
    </ligand>
</feature>
<name>A0A2G2W600_CAPBA</name>
<evidence type="ECO:0000313" key="7">
    <source>
        <dbReference type="EMBL" id="PHT40652.1"/>
    </source>
</evidence>
<dbReference type="PROSITE" id="PS00107">
    <property type="entry name" value="PROTEIN_KINASE_ATP"/>
    <property type="match status" value="1"/>
</dbReference>
<evidence type="ECO:0000256" key="5">
    <source>
        <dbReference type="SAM" id="Phobius"/>
    </source>
</evidence>
<comment type="catalytic activity">
    <reaction evidence="3">
        <text>L-seryl-[protein] + ATP = O-phospho-L-seryl-[protein] + ADP + H(+)</text>
        <dbReference type="Rhea" id="RHEA:17989"/>
        <dbReference type="Rhea" id="RHEA-COMP:9863"/>
        <dbReference type="Rhea" id="RHEA-COMP:11604"/>
        <dbReference type="ChEBI" id="CHEBI:15378"/>
        <dbReference type="ChEBI" id="CHEBI:29999"/>
        <dbReference type="ChEBI" id="CHEBI:30616"/>
        <dbReference type="ChEBI" id="CHEBI:83421"/>
        <dbReference type="ChEBI" id="CHEBI:456216"/>
        <dbReference type="EC" id="2.7.11.1"/>
    </reaction>
</comment>
<reference evidence="8" key="2">
    <citation type="journal article" date="2017" name="J. Anim. Genet.">
        <title>Multiple reference genome sequences of hot pepper reveal the massive evolution of plant disease resistance genes by retroduplication.</title>
        <authorList>
            <person name="Kim S."/>
            <person name="Park J."/>
            <person name="Yeom S.-I."/>
            <person name="Kim Y.-M."/>
            <person name="Seo E."/>
            <person name="Kim K.-T."/>
            <person name="Kim M.-S."/>
            <person name="Lee J.M."/>
            <person name="Cheong K."/>
            <person name="Shin H.-S."/>
            <person name="Kim S.-B."/>
            <person name="Han K."/>
            <person name="Lee J."/>
            <person name="Park M."/>
            <person name="Lee H.-A."/>
            <person name="Lee H.-Y."/>
            <person name="Lee Y."/>
            <person name="Oh S."/>
            <person name="Lee J.H."/>
            <person name="Choi E."/>
            <person name="Choi E."/>
            <person name="Lee S.E."/>
            <person name="Jeon J."/>
            <person name="Kim H."/>
            <person name="Choi G."/>
            <person name="Song H."/>
            <person name="Lee J."/>
            <person name="Lee S.-C."/>
            <person name="Kwon J.-K."/>
            <person name="Lee H.-Y."/>
            <person name="Koo N."/>
            <person name="Hong Y."/>
            <person name="Kim R.W."/>
            <person name="Kang W.-H."/>
            <person name="Huh J.H."/>
            <person name="Kang B.-C."/>
            <person name="Yang T.-J."/>
            <person name="Lee Y.-H."/>
            <person name="Bennetzen J.L."/>
            <person name="Choi D."/>
        </authorList>
    </citation>
    <scope>NUCLEOTIDE SEQUENCE [LARGE SCALE GENOMIC DNA]</scope>
    <source>
        <strain evidence="8">cv. PBC81</strain>
    </source>
</reference>
<protein>
    <recommendedName>
        <fullName evidence="6">Protein kinase domain-containing protein</fullName>
    </recommendedName>
</protein>
<dbReference type="Proteomes" id="UP000224567">
    <property type="component" value="Unassembled WGS sequence"/>
</dbReference>
<feature type="domain" description="Protein kinase" evidence="6">
    <location>
        <begin position="90"/>
        <end position="171"/>
    </location>
</feature>
<keyword evidence="5" id="KW-0472">Membrane</keyword>
<dbReference type="InterPro" id="IPR000719">
    <property type="entry name" value="Prot_kinase_dom"/>
</dbReference>
<gene>
    <name evidence="7" type="ORF">CQW23_19506</name>
</gene>
<comment type="catalytic activity">
    <reaction evidence="2">
        <text>L-threonyl-[protein] + ATP = O-phospho-L-threonyl-[protein] + ADP + H(+)</text>
        <dbReference type="Rhea" id="RHEA:46608"/>
        <dbReference type="Rhea" id="RHEA-COMP:11060"/>
        <dbReference type="Rhea" id="RHEA-COMP:11605"/>
        <dbReference type="ChEBI" id="CHEBI:15378"/>
        <dbReference type="ChEBI" id="CHEBI:30013"/>
        <dbReference type="ChEBI" id="CHEBI:30616"/>
        <dbReference type="ChEBI" id="CHEBI:61977"/>
        <dbReference type="ChEBI" id="CHEBI:456216"/>
        <dbReference type="EC" id="2.7.11.1"/>
    </reaction>
</comment>
<keyword evidence="4" id="KW-0547">Nucleotide-binding</keyword>
<evidence type="ECO:0000313" key="8">
    <source>
        <dbReference type="Proteomes" id="UP000224567"/>
    </source>
</evidence>
<sequence length="171" mass="19588">MIDIKDWWGISAWMGAFGVEVYLVMVDVLVVDREEHMVVVGGVGGRWILERKLASSDVPKEEQMHLMKDLEQKETEYMRLKRHKICVDDFELLTIIGRGAYGEVRLCREKKSGNIYAMKKLKKSEMLIRGQIMAVALIANECVDTEIEGQVPEFFGKLDIGKAYDHMGLSY</sequence>
<comment type="caution">
    <text evidence="7">The sequence shown here is derived from an EMBL/GenBank/DDBJ whole genome shotgun (WGS) entry which is preliminary data.</text>
</comment>
<dbReference type="PANTHER" id="PTHR22988">
    <property type="entry name" value="MYOTONIC DYSTROPHY S/T KINASE-RELATED"/>
    <property type="match status" value="1"/>
</dbReference>
<dbReference type="PANTHER" id="PTHR22988:SF76">
    <property type="entry name" value="CHROMOSOME UNDETERMINED SCAFFOLD_135, WHOLE GENOME SHOTGUN SEQUENCE"/>
    <property type="match status" value="1"/>
</dbReference>
<evidence type="ECO:0000256" key="1">
    <source>
        <dbReference type="ARBA" id="ARBA00022553"/>
    </source>
</evidence>
<proteinExistence type="predicted"/>
<dbReference type="PROSITE" id="PS50011">
    <property type="entry name" value="PROTEIN_KINASE_DOM"/>
    <property type="match status" value="1"/>
</dbReference>
<keyword evidence="8" id="KW-1185">Reference proteome</keyword>
<dbReference type="InterPro" id="IPR011009">
    <property type="entry name" value="Kinase-like_dom_sf"/>
</dbReference>
<keyword evidence="5" id="KW-0812">Transmembrane</keyword>
<dbReference type="AlphaFoldDB" id="A0A2G2W600"/>
<dbReference type="Gene3D" id="3.30.200.20">
    <property type="entry name" value="Phosphorylase Kinase, domain 1"/>
    <property type="match status" value="1"/>
</dbReference>
<keyword evidence="1" id="KW-0597">Phosphoprotein</keyword>
<keyword evidence="5" id="KW-1133">Transmembrane helix</keyword>
<dbReference type="InterPro" id="IPR017441">
    <property type="entry name" value="Protein_kinase_ATP_BS"/>
</dbReference>
<dbReference type="InterPro" id="IPR050839">
    <property type="entry name" value="Rho-assoc_Ser/Thr_Kinase"/>
</dbReference>
<dbReference type="GO" id="GO:0004674">
    <property type="term" value="F:protein serine/threonine kinase activity"/>
    <property type="evidence" value="ECO:0007669"/>
    <property type="project" value="UniProtKB-EC"/>
</dbReference>
<evidence type="ECO:0000256" key="2">
    <source>
        <dbReference type="ARBA" id="ARBA00047899"/>
    </source>
</evidence>
<dbReference type="OrthoDB" id="3638488at2759"/>
<accession>A0A2G2W600</accession>
<feature type="transmembrane region" description="Helical" evidence="5">
    <location>
        <begin position="12"/>
        <end position="31"/>
    </location>
</feature>
<keyword evidence="4" id="KW-0067">ATP-binding</keyword>
<evidence type="ECO:0000256" key="4">
    <source>
        <dbReference type="PROSITE-ProRule" id="PRU10141"/>
    </source>
</evidence>
<evidence type="ECO:0000256" key="3">
    <source>
        <dbReference type="ARBA" id="ARBA00048679"/>
    </source>
</evidence>
<dbReference type="GO" id="GO:0005524">
    <property type="term" value="F:ATP binding"/>
    <property type="evidence" value="ECO:0007669"/>
    <property type="project" value="UniProtKB-UniRule"/>
</dbReference>
<dbReference type="SUPFAM" id="SSF56112">
    <property type="entry name" value="Protein kinase-like (PK-like)"/>
    <property type="match status" value="1"/>
</dbReference>